<dbReference type="EMBL" id="CAJNJA010057681">
    <property type="protein sequence ID" value="CAE7863035.1"/>
    <property type="molecule type" value="Genomic_DNA"/>
</dbReference>
<dbReference type="PROSITE" id="PS50075">
    <property type="entry name" value="CARRIER"/>
    <property type="match status" value="1"/>
</dbReference>
<dbReference type="InterPro" id="IPR014031">
    <property type="entry name" value="Ketoacyl_synth_C"/>
</dbReference>
<feature type="domain" description="Carrier" evidence="4">
    <location>
        <begin position="454"/>
        <end position="529"/>
    </location>
</feature>
<dbReference type="InterPro" id="IPR050091">
    <property type="entry name" value="PKS_NRPS_Biosynth_Enz"/>
</dbReference>
<dbReference type="InterPro" id="IPR036291">
    <property type="entry name" value="NAD(P)-bd_dom_sf"/>
</dbReference>
<dbReference type="PANTHER" id="PTHR43775:SF37">
    <property type="entry name" value="SI:DKEY-61P9.11"/>
    <property type="match status" value="1"/>
</dbReference>
<dbReference type="PROSITE" id="PS00012">
    <property type="entry name" value="PHOSPHOPANTETHEINE"/>
    <property type="match status" value="1"/>
</dbReference>
<dbReference type="Pfam" id="PF02801">
    <property type="entry name" value="Ketoacyl-synt_C"/>
    <property type="match status" value="1"/>
</dbReference>
<dbReference type="PANTHER" id="PTHR43775">
    <property type="entry name" value="FATTY ACID SYNTHASE"/>
    <property type="match status" value="1"/>
</dbReference>
<keyword evidence="2" id="KW-0597">Phosphoprotein</keyword>
<feature type="domain" description="Ketosynthase family 3 (KS3)" evidence="5">
    <location>
        <begin position="526"/>
        <end position="801"/>
    </location>
</feature>
<dbReference type="InterPro" id="IPR009081">
    <property type="entry name" value="PP-bd_ACP"/>
</dbReference>
<dbReference type="PROSITE" id="PS00606">
    <property type="entry name" value="KS3_1"/>
    <property type="match status" value="1"/>
</dbReference>
<dbReference type="SUPFAM" id="SSF53901">
    <property type="entry name" value="Thiolase-like"/>
    <property type="match status" value="1"/>
</dbReference>
<evidence type="ECO:0000259" key="5">
    <source>
        <dbReference type="PROSITE" id="PS52004"/>
    </source>
</evidence>
<protein>
    <submittedName>
        <fullName evidence="6">PikAI protein</fullName>
    </submittedName>
</protein>
<dbReference type="Pfam" id="PF08659">
    <property type="entry name" value="KR"/>
    <property type="match status" value="1"/>
</dbReference>
<dbReference type="Gene3D" id="1.10.1200.10">
    <property type="entry name" value="ACP-like"/>
    <property type="match status" value="1"/>
</dbReference>
<evidence type="ECO:0000256" key="2">
    <source>
        <dbReference type="ARBA" id="ARBA00022553"/>
    </source>
</evidence>
<dbReference type="GO" id="GO:0006633">
    <property type="term" value="P:fatty acid biosynthetic process"/>
    <property type="evidence" value="ECO:0007669"/>
    <property type="project" value="InterPro"/>
</dbReference>
<evidence type="ECO:0000256" key="3">
    <source>
        <dbReference type="ARBA" id="ARBA00022679"/>
    </source>
</evidence>
<name>A0A813AEW5_9DINO</name>
<dbReference type="InterPro" id="IPR036736">
    <property type="entry name" value="ACP-like_sf"/>
</dbReference>
<dbReference type="InterPro" id="IPR057326">
    <property type="entry name" value="KR_dom"/>
</dbReference>
<reference evidence="6" key="1">
    <citation type="submission" date="2021-02" db="EMBL/GenBank/DDBJ databases">
        <authorList>
            <person name="Dougan E. K."/>
            <person name="Rhodes N."/>
            <person name="Thang M."/>
            <person name="Chan C."/>
        </authorList>
    </citation>
    <scope>NUCLEOTIDE SEQUENCE</scope>
</reference>
<evidence type="ECO:0000259" key="4">
    <source>
        <dbReference type="PROSITE" id="PS50075"/>
    </source>
</evidence>
<evidence type="ECO:0000313" key="6">
    <source>
        <dbReference type="EMBL" id="CAE7863035.1"/>
    </source>
</evidence>
<dbReference type="InterPro" id="IPR020806">
    <property type="entry name" value="PKS_PP-bd"/>
</dbReference>
<dbReference type="SMART" id="SM00823">
    <property type="entry name" value="PKS_PP"/>
    <property type="match status" value="1"/>
</dbReference>
<dbReference type="Pfam" id="PF00550">
    <property type="entry name" value="PP-binding"/>
    <property type="match status" value="1"/>
</dbReference>
<dbReference type="SMART" id="SM00825">
    <property type="entry name" value="PKS_KS"/>
    <property type="match status" value="1"/>
</dbReference>
<dbReference type="Gene3D" id="3.40.47.10">
    <property type="match status" value="2"/>
</dbReference>
<evidence type="ECO:0000313" key="7">
    <source>
        <dbReference type="Proteomes" id="UP000601435"/>
    </source>
</evidence>
<dbReference type="InterPro" id="IPR014030">
    <property type="entry name" value="Ketoacyl_synth_N"/>
</dbReference>
<dbReference type="Pfam" id="PF00109">
    <property type="entry name" value="ketoacyl-synt"/>
    <property type="match status" value="1"/>
</dbReference>
<keyword evidence="3" id="KW-0808">Transferase</keyword>
<dbReference type="SMART" id="SM00822">
    <property type="entry name" value="PKS_KR"/>
    <property type="match status" value="1"/>
</dbReference>
<organism evidence="6 7">
    <name type="scientific">Symbiodinium necroappetens</name>
    <dbReference type="NCBI Taxonomy" id="1628268"/>
    <lineage>
        <taxon>Eukaryota</taxon>
        <taxon>Sar</taxon>
        <taxon>Alveolata</taxon>
        <taxon>Dinophyceae</taxon>
        <taxon>Suessiales</taxon>
        <taxon>Symbiodiniaceae</taxon>
        <taxon>Symbiodinium</taxon>
    </lineage>
</organism>
<dbReference type="GO" id="GO:0031177">
    <property type="term" value="F:phosphopantetheine binding"/>
    <property type="evidence" value="ECO:0007669"/>
    <property type="project" value="InterPro"/>
</dbReference>
<dbReference type="OrthoDB" id="329835at2759"/>
<dbReference type="GO" id="GO:0004315">
    <property type="term" value="F:3-oxoacyl-[acyl-carrier-protein] synthase activity"/>
    <property type="evidence" value="ECO:0007669"/>
    <property type="project" value="InterPro"/>
</dbReference>
<keyword evidence="7" id="KW-1185">Reference proteome</keyword>
<accession>A0A813AEW5</accession>
<dbReference type="SUPFAM" id="SSF51735">
    <property type="entry name" value="NAD(P)-binding Rossmann-fold domains"/>
    <property type="match status" value="1"/>
</dbReference>
<comment type="caution">
    <text evidence="6">The sequence shown here is derived from an EMBL/GenBank/DDBJ whole genome shotgun (WGS) entry which is preliminary data.</text>
</comment>
<keyword evidence="1" id="KW-0596">Phosphopantetheine</keyword>
<dbReference type="CDD" id="cd00833">
    <property type="entry name" value="PKS"/>
    <property type="match status" value="1"/>
</dbReference>
<gene>
    <name evidence="6" type="primary">pikAI</name>
    <name evidence="6" type="ORF">SNEC2469_LOCUS27412</name>
</gene>
<sequence length="801" mass="85240">MIRGHVALAAESGEVVAVCTGLLARSVAHVSPAPDDAEMFGDLYKISWLKQGLASTTAGRFILSLEAQASDEDTLRTEEEGMNFLAFRCWRELPAEQQIQRLELCCAEVLDTLQRAAREGVPWQVIVAGSGRFAEACFSAAASMLRSAQCEQELHVQVVLVEASGWREVETALSVVSLPPASEEPICRVVAATVEVPRLERWRAELVQDGAIGVRIGGRYVITGGSGGLGTACAQWLLNQGAGSLILLSRRRPATCDGACPAEWLECDVSLPSALQEAIDQIRTGGPVHGIIHAAGVLADKLLAEQTPEDLHSCMACKIVPALLLPQLECEDWIVNFSSVSSVLGSAGQVAYSAANGCLDGLGQAAPDRAPRVLTIQWGPWAEAGMAARPQALRRAQQHGFGAFTNSQGIAILEQLLTRNVQGQLCAVQVSWDQFQWPGHAALTSRLRVQPRPMVATTEPQQPEVRLLSELLEQTPEADQPLMAAGLDSLLAVDLANQISSQLGRRLPPTWAFDHPTVNSMVRELAETRAMRMETLPEPGRAASSVTVSSARCLLPSCPSFLEGEDCMVRMPYARMDLDACFDAAGSQGMSYTMHAACVAGVELFDGEHFGIKLPEASMMDPQQRLLLQAARAAGCDQLNDSEAAVVIGQANHDWASEAQSSSPFLGTGVSPAITSNRISFHFCLRGPSMTIDTACSSSLVALAVALSLPGPALMGATHVMTSTLPFIGCCQAQMLSKRGLLGIEAAATNHNGRSASLTAPSGPVQQALFRRVLSQAGVEGAHVDFVELHGTGTKLGDPIE</sequence>
<dbReference type="SUPFAM" id="SSF47336">
    <property type="entry name" value="ACP-like"/>
    <property type="match status" value="1"/>
</dbReference>
<dbReference type="InterPro" id="IPR006162">
    <property type="entry name" value="Ppantetheine_attach_site"/>
</dbReference>
<dbReference type="InterPro" id="IPR013968">
    <property type="entry name" value="PKS_KR"/>
</dbReference>
<dbReference type="Proteomes" id="UP000601435">
    <property type="component" value="Unassembled WGS sequence"/>
</dbReference>
<dbReference type="InterPro" id="IPR020841">
    <property type="entry name" value="PKS_Beta-ketoAc_synthase_dom"/>
</dbReference>
<evidence type="ECO:0000256" key="1">
    <source>
        <dbReference type="ARBA" id="ARBA00022450"/>
    </source>
</evidence>
<dbReference type="InterPro" id="IPR016039">
    <property type="entry name" value="Thiolase-like"/>
</dbReference>
<dbReference type="InterPro" id="IPR018201">
    <property type="entry name" value="Ketoacyl_synth_AS"/>
</dbReference>
<dbReference type="AlphaFoldDB" id="A0A813AEW5"/>
<proteinExistence type="predicted"/>
<dbReference type="GO" id="GO:0004312">
    <property type="term" value="F:fatty acid synthase activity"/>
    <property type="evidence" value="ECO:0007669"/>
    <property type="project" value="TreeGrafter"/>
</dbReference>
<feature type="non-terminal residue" evidence="6">
    <location>
        <position position="801"/>
    </location>
</feature>
<dbReference type="CDD" id="cd05274">
    <property type="entry name" value="KR_FAS_SDR_x"/>
    <property type="match status" value="1"/>
</dbReference>
<dbReference type="PROSITE" id="PS52004">
    <property type="entry name" value="KS3_2"/>
    <property type="match status" value="1"/>
</dbReference>
<dbReference type="Gene3D" id="3.40.50.720">
    <property type="entry name" value="NAD(P)-binding Rossmann-like Domain"/>
    <property type="match status" value="1"/>
</dbReference>